<dbReference type="EMBL" id="OD571413">
    <property type="protein sequence ID" value="CAD7449271.1"/>
    <property type="molecule type" value="Genomic_DNA"/>
</dbReference>
<accession>A0A7R9F9C2</accession>
<name>A0A7R9F9C2_9NEOP</name>
<gene>
    <name evidence="2" type="ORF">TBIB3V08_LOCUS11550</name>
</gene>
<reference evidence="2" key="1">
    <citation type="submission" date="2020-11" db="EMBL/GenBank/DDBJ databases">
        <authorList>
            <person name="Tran Van P."/>
        </authorList>
    </citation>
    <scope>NUCLEOTIDE SEQUENCE</scope>
</reference>
<sequence length="121" mass="13378">MSRLAVGTARLAKPLLCRRGRWHVPPSQRCANENRSIVGLVQRKPMRAGSGDVPTAGSKRVQLCLGQRCIRSWKIATEMSVWEGVVVSPLDKAYEKPPARKEGDEDEMDADGDEAMETTDN</sequence>
<feature type="region of interest" description="Disordered" evidence="1">
    <location>
        <begin position="92"/>
        <end position="121"/>
    </location>
</feature>
<protein>
    <submittedName>
        <fullName evidence="2">Uncharacterized protein</fullName>
    </submittedName>
</protein>
<proteinExistence type="predicted"/>
<dbReference type="AlphaFoldDB" id="A0A7R9F9C2"/>
<evidence type="ECO:0000313" key="2">
    <source>
        <dbReference type="EMBL" id="CAD7449271.1"/>
    </source>
</evidence>
<organism evidence="2">
    <name type="scientific">Timema bartmani</name>
    <dbReference type="NCBI Taxonomy" id="61472"/>
    <lineage>
        <taxon>Eukaryota</taxon>
        <taxon>Metazoa</taxon>
        <taxon>Ecdysozoa</taxon>
        <taxon>Arthropoda</taxon>
        <taxon>Hexapoda</taxon>
        <taxon>Insecta</taxon>
        <taxon>Pterygota</taxon>
        <taxon>Neoptera</taxon>
        <taxon>Polyneoptera</taxon>
        <taxon>Phasmatodea</taxon>
        <taxon>Timematodea</taxon>
        <taxon>Timematoidea</taxon>
        <taxon>Timematidae</taxon>
        <taxon>Timema</taxon>
    </lineage>
</organism>
<feature type="compositionally biased region" description="Basic and acidic residues" evidence="1">
    <location>
        <begin position="92"/>
        <end position="103"/>
    </location>
</feature>
<evidence type="ECO:0000256" key="1">
    <source>
        <dbReference type="SAM" id="MobiDB-lite"/>
    </source>
</evidence>
<feature type="compositionally biased region" description="Acidic residues" evidence="1">
    <location>
        <begin position="104"/>
        <end position="121"/>
    </location>
</feature>